<name>A0ABM8GTF0_9MICO</name>
<gene>
    <name evidence="2" type="ORF">GCM10025867_39900</name>
</gene>
<dbReference type="InterPro" id="IPR010982">
    <property type="entry name" value="Lambda_DNA-bd_dom_sf"/>
</dbReference>
<reference evidence="3" key="1">
    <citation type="journal article" date="2019" name="Int. J. Syst. Evol. Microbiol.">
        <title>The Global Catalogue of Microorganisms (GCM) 10K type strain sequencing project: providing services to taxonomists for standard genome sequencing and annotation.</title>
        <authorList>
            <consortium name="The Broad Institute Genomics Platform"/>
            <consortium name="The Broad Institute Genome Sequencing Center for Infectious Disease"/>
            <person name="Wu L."/>
            <person name="Ma J."/>
        </authorList>
    </citation>
    <scope>NUCLEOTIDE SEQUENCE [LARGE SCALE GENOMIC DNA]</scope>
    <source>
        <strain evidence="3">NBRC 108728</strain>
    </source>
</reference>
<dbReference type="SUPFAM" id="SSF47413">
    <property type="entry name" value="lambda repressor-like DNA-binding domains"/>
    <property type="match status" value="1"/>
</dbReference>
<evidence type="ECO:0000259" key="1">
    <source>
        <dbReference type="PROSITE" id="PS50943"/>
    </source>
</evidence>
<evidence type="ECO:0000313" key="2">
    <source>
        <dbReference type="EMBL" id="BDZ51749.1"/>
    </source>
</evidence>
<keyword evidence="3" id="KW-1185">Reference proteome</keyword>
<dbReference type="EMBL" id="AP027732">
    <property type="protein sequence ID" value="BDZ51749.1"/>
    <property type="molecule type" value="Genomic_DNA"/>
</dbReference>
<protein>
    <recommendedName>
        <fullName evidence="1">HTH cro/C1-type domain-containing protein</fullName>
    </recommendedName>
</protein>
<dbReference type="RefSeq" id="WP_286344443.1">
    <property type="nucleotide sequence ID" value="NZ_AP027732.1"/>
</dbReference>
<dbReference type="SMART" id="SM00530">
    <property type="entry name" value="HTH_XRE"/>
    <property type="match status" value="1"/>
</dbReference>
<dbReference type="PROSITE" id="PS50943">
    <property type="entry name" value="HTH_CROC1"/>
    <property type="match status" value="1"/>
</dbReference>
<sequence length="278" mass="30523">MPREPREYSQTPLGRRLAEFRIRRRFSAAGLAKKIDDPTITRAVITNIETGRKADPPLSEVMKICDALGISPLALMIDTSSPWAPLDTPGLSTGRLREVSAIEYARAATLYGPSGFRNGGFSSDLSSFLEALIESEVQVERAKFISNLLMGGEPLDQEASYSGETEAYEPWSVSAPDVSEEGLEEAQETVVAAYRTALAAREQDARWPGQMSKLSRLSPRFERRLDEVRRVVVNIIAANAEIDYGQDGRRSLRGRFATPPLDPKTGLAIRPAIGELDG</sequence>
<organism evidence="2 3">
    <name type="scientific">Frondihabitans sucicola</name>
    <dbReference type="NCBI Taxonomy" id="1268041"/>
    <lineage>
        <taxon>Bacteria</taxon>
        <taxon>Bacillati</taxon>
        <taxon>Actinomycetota</taxon>
        <taxon>Actinomycetes</taxon>
        <taxon>Micrococcales</taxon>
        <taxon>Microbacteriaceae</taxon>
        <taxon>Frondihabitans</taxon>
    </lineage>
</organism>
<dbReference type="CDD" id="cd00093">
    <property type="entry name" value="HTH_XRE"/>
    <property type="match status" value="1"/>
</dbReference>
<dbReference type="Proteomes" id="UP001321486">
    <property type="component" value="Chromosome"/>
</dbReference>
<dbReference type="InterPro" id="IPR001387">
    <property type="entry name" value="Cro/C1-type_HTH"/>
</dbReference>
<dbReference type="Gene3D" id="1.10.260.40">
    <property type="entry name" value="lambda repressor-like DNA-binding domains"/>
    <property type="match status" value="1"/>
</dbReference>
<proteinExistence type="predicted"/>
<feature type="domain" description="HTH cro/C1-type" evidence="1">
    <location>
        <begin position="17"/>
        <end position="75"/>
    </location>
</feature>
<accession>A0ABM8GTF0</accession>
<dbReference type="Pfam" id="PF13560">
    <property type="entry name" value="HTH_31"/>
    <property type="match status" value="1"/>
</dbReference>
<evidence type="ECO:0000313" key="3">
    <source>
        <dbReference type="Proteomes" id="UP001321486"/>
    </source>
</evidence>